<gene>
    <name evidence="2" type="ORF">ATO7_15667</name>
</gene>
<dbReference type="STRING" id="1317117.ATO7_15667"/>
<dbReference type="OrthoDB" id="5956924at2"/>
<evidence type="ECO:0000313" key="3">
    <source>
        <dbReference type="Proteomes" id="UP000192342"/>
    </source>
</evidence>
<accession>A0A1Y1SA75</accession>
<dbReference type="AlphaFoldDB" id="A0A1Y1SA75"/>
<protein>
    <recommendedName>
        <fullName evidence="1">DUF4340 domain-containing protein</fullName>
    </recommendedName>
</protein>
<sequence>MNAVTRTNLTLGIIAALLSLILILHKPALQAPTTQRLSTAAPQQASSIQLSLGNGQPPTLILQRDEQAWTLNAPVRMRADDMAVNEILRLLSVSSQRTLDPSDTDLAAIRLDPPLWQVDIDEHRFAIGGTEALSGQRYVLYQGQIHLVGDLNAARFDNNYADLVDRSLLGEHGQIQSIRLPQGEVTLVQAGSAELFARWANAEAQWLVRPSKMDFDDVRERVTVRLDSASIDFLIRSREPRLELIRPDLDLMYMLPASASRELLEP</sequence>
<organism evidence="2 3">
    <name type="scientific">Oceanococcus atlanticus</name>
    <dbReference type="NCBI Taxonomy" id="1317117"/>
    <lineage>
        <taxon>Bacteria</taxon>
        <taxon>Pseudomonadati</taxon>
        <taxon>Pseudomonadota</taxon>
        <taxon>Gammaproteobacteria</taxon>
        <taxon>Chromatiales</taxon>
        <taxon>Oceanococcaceae</taxon>
        <taxon>Oceanococcus</taxon>
    </lineage>
</organism>
<keyword evidence="3" id="KW-1185">Reference proteome</keyword>
<dbReference type="Proteomes" id="UP000192342">
    <property type="component" value="Unassembled WGS sequence"/>
</dbReference>
<dbReference type="Pfam" id="PF14238">
    <property type="entry name" value="DUF4340"/>
    <property type="match status" value="1"/>
</dbReference>
<dbReference type="RefSeq" id="WP_083563380.1">
    <property type="nucleotide sequence ID" value="NZ_AQQV01000005.1"/>
</dbReference>
<dbReference type="EMBL" id="AQQV01000005">
    <property type="protein sequence ID" value="ORE85235.1"/>
    <property type="molecule type" value="Genomic_DNA"/>
</dbReference>
<reference evidence="2 3" key="1">
    <citation type="submission" date="2013-04" db="EMBL/GenBank/DDBJ databases">
        <title>Oceanococcus atlanticus 22II-S10r2 Genome Sequencing.</title>
        <authorList>
            <person name="Lai Q."/>
            <person name="Li G."/>
            <person name="Shao Z."/>
        </authorList>
    </citation>
    <scope>NUCLEOTIDE SEQUENCE [LARGE SCALE GENOMIC DNA]</scope>
    <source>
        <strain evidence="2 3">22II-S10r2</strain>
    </source>
</reference>
<feature type="domain" description="DUF4340" evidence="1">
    <location>
        <begin position="69"/>
        <end position="179"/>
    </location>
</feature>
<proteinExistence type="predicted"/>
<name>A0A1Y1SA75_9GAMM</name>
<evidence type="ECO:0000313" key="2">
    <source>
        <dbReference type="EMBL" id="ORE85235.1"/>
    </source>
</evidence>
<comment type="caution">
    <text evidence="2">The sequence shown here is derived from an EMBL/GenBank/DDBJ whole genome shotgun (WGS) entry which is preliminary data.</text>
</comment>
<dbReference type="InterPro" id="IPR025641">
    <property type="entry name" value="DUF4340"/>
</dbReference>
<evidence type="ECO:0000259" key="1">
    <source>
        <dbReference type="Pfam" id="PF14238"/>
    </source>
</evidence>